<reference evidence="1 2" key="1">
    <citation type="submission" date="2017-12" db="EMBL/GenBank/DDBJ databases">
        <title>Isolation and characterization of estrogens degradatiion strain Microbacterium hominis SJTG1.</title>
        <authorList>
            <person name="Xiong W."/>
            <person name="Yin C."/>
            <person name="Zheng D."/>
            <person name="Liang R."/>
        </authorList>
    </citation>
    <scope>NUCLEOTIDE SEQUENCE [LARGE SCALE GENOMIC DNA]</scope>
    <source>
        <strain evidence="1 2">SJTG1</strain>
    </source>
</reference>
<dbReference type="EMBL" id="CP025299">
    <property type="protein sequence ID" value="AUG31153.1"/>
    <property type="molecule type" value="Genomic_DNA"/>
</dbReference>
<dbReference type="AlphaFoldDB" id="A0A2K9E2E2"/>
<dbReference type="GO" id="GO:0032259">
    <property type="term" value="P:methylation"/>
    <property type="evidence" value="ECO:0007669"/>
    <property type="project" value="UniProtKB-KW"/>
</dbReference>
<accession>A0A2K9E2E2</accession>
<dbReference type="RefSeq" id="WP_016464768.1">
    <property type="nucleotide sequence ID" value="NZ_CP025299.1"/>
</dbReference>
<dbReference type="Pfam" id="PF05869">
    <property type="entry name" value="Dam"/>
    <property type="match status" value="1"/>
</dbReference>
<dbReference type="KEGG" id="mhos:CXR34_07890"/>
<protein>
    <submittedName>
        <fullName evidence="1">Adenine methyltransferase</fullName>
    </submittedName>
</protein>
<dbReference type="GO" id="GO:0009307">
    <property type="term" value="P:DNA restriction-modification system"/>
    <property type="evidence" value="ECO:0007669"/>
    <property type="project" value="InterPro"/>
</dbReference>
<evidence type="ECO:0000313" key="2">
    <source>
        <dbReference type="Proteomes" id="UP000233276"/>
    </source>
</evidence>
<evidence type="ECO:0000313" key="1">
    <source>
        <dbReference type="EMBL" id="AUG31153.1"/>
    </source>
</evidence>
<gene>
    <name evidence="1" type="ORF">CXR34_07890</name>
</gene>
<dbReference type="GO" id="GO:0009007">
    <property type="term" value="F:site-specific DNA-methyltransferase (adenine-specific) activity"/>
    <property type="evidence" value="ECO:0007669"/>
    <property type="project" value="InterPro"/>
</dbReference>
<sequence>MGSHQSPAADTTTWLTPPELIDAIGVFDLDPCAAPSPRPWPTAMRHIELPVDGLAADWARDRVWLNPPYGAQTSAWLAKLADHPAGGVALVFARTETAGFVREVWQKATGVLFLHGRLHFHRADGTRAASNSGAPSCLVAYGHWAAVALRDSGLDGTFVPLHNVHSASLVLEGAAA</sequence>
<dbReference type="InterPro" id="IPR008593">
    <property type="entry name" value="Dam_MeTrfase"/>
</dbReference>
<keyword evidence="1" id="KW-0808">Transferase</keyword>
<keyword evidence="1" id="KW-0489">Methyltransferase</keyword>
<dbReference type="GO" id="GO:0003677">
    <property type="term" value="F:DNA binding"/>
    <property type="evidence" value="ECO:0007669"/>
    <property type="project" value="InterPro"/>
</dbReference>
<name>A0A2K9E2E2_9MICO</name>
<organism evidence="1 2">
    <name type="scientific">Microbacterium hominis</name>
    <dbReference type="NCBI Taxonomy" id="162426"/>
    <lineage>
        <taxon>Bacteria</taxon>
        <taxon>Bacillati</taxon>
        <taxon>Actinomycetota</taxon>
        <taxon>Actinomycetes</taxon>
        <taxon>Micrococcales</taxon>
        <taxon>Microbacteriaceae</taxon>
        <taxon>Microbacterium</taxon>
    </lineage>
</organism>
<proteinExistence type="predicted"/>
<dbReference type="Proteomes" id="UP000233276">
    <property type="component" value="Chromosome"/>
</dbReference>